<dbReference type="Proteomes" id="UP000694620">
    <property type="component" value="Chromosome 10"/>
</dbReference>
<reference evidence="3" key="2">
    <citation type="submission" date="2025-08" db="UniProtKB">
        <authorList>
            <consortium name="Ensembl"/>
        </authorList>
    </citation>
    <scope>IDENTIFICATION</scope>
</reference>
<dbReference type="PANTHER" id="PTHR14241:SF28">
    <property type="entry name" value="INTERFERON-INDUCED PROTEIN 44-LIKE"/>
    <property type="match status" value="1"/>
</dbReference>
<dbReference type="PANTHER" id="PTHR14241">
    <property type="entry name" value="INTERFERON-INDUCED PROTEIN 44"/>
    <property type="match status" value="1"/>
</dbReference>
<sequence>MSPVIPRLDKHTEKQLLSLFEGHVKFSLLYKGSLHGFSVSEIGRKSINQGCIMMVGYLEDDVIVGGCTSQWLRVQYATFKDEKAFYFSIEQSELDRTPIKSVTTKYEEISFENGLKFHRSKTNNSKLFVTTVDLEEENVLKDLEVYRVEDFGDLLDSPWRELYWDEEIRDQLKNSIINYKPPLNLVSKTKVLLVGPVGAGKSSFISSVGSVFHGCVALKAMVGTAASYNIKASQAGEQNSLVLCDMMGLGEEDLPGVKVNDVLQAVKGHVPEGYKFNSSEAIGSDTRGYISTPGIANKIACVAFVVDARKVSIRWTGALRFHVALFLFLGVPQVALLTHIDEVCHAVDKDVSRVYVCRHVQDKVTAAGNLLSLPVSCIVPVRNYSSELELDCSTDILILNALDLILRYADLFYEDYDFFKAIQ</sequence>
<name>A0A8C4SZR3_ERPCA</name>
<reference evidence="3" key="3">
    <citation type="submission" date="2025-09" db="UniProtKB">
        <authorList>
            <consortium name="Ensembl"/>
        </authorList>
    </citation>
    <scope>IDENTIFICATION</scope>
</reference>
<evidence type="ECO:0000313" key="4">
    <source>
        <dbReference type="Proteomes" id="UP000694620"/>
    </source>
</evidence>
<keyword evidence="4" id="KW-1185">Reference proteome</keyword>
<proteinExistence type="inferred from homology"/>
<dbReference type="PROSITE" id="PS51886">
    <property type="entry name" value="TLDC"/>
    <property type="match status" value="1"/>
</dbReference>
<dbReference type="AlphaFoldDB" id="A0A8C4SZR3"/>
<protein>
    <submittedName>
        <fullName evidence="3">Interferon-induced protein 44-like</fullName>
    </submittedName>
</protein>
<accession>A0A8C4SZR3</accession>
<dbReference type="GeneTree" id="ENSGT00940000165866"/>
<evidence type="ECO:0000313" key="3">
    <source>
        <dbReference type="Ensembl" id="ENSECRP00000024014.1"/>
    </source>
</evidence>
<dbReference type="InterPro" id="IPR006571">
    <property type="entry name" value="TLDc_dom"/>
</dbReference>
<evidence type="ECO:0000259" key="2">
    <source>
        <dbReference type="PROSITE" id="PS51886"/>
    </source>
</evidence>
<dbReference type="Ensembl" id="ENSECRT00000024543.1">
    <property type="protein sequence ID" value="ENSECRP00000024014.1"/>
    <property type="gene ID" value="ENSECRG00000016238.1"/>
</dbReference>
<dbReference type="GO" id="GO:0006955">
    <property type="term" value="P:immune response"/>
    <property type="evidence" value="ECO:0007669"/>
    <property type="project" value="TreeGrafter"/>
</dbReference>
<dbReference type="Gene3D" id="3.40.50.300">
    <property type="entry name" value="P-loop containing nucleotide triphosphate hydrolases"/>
    <property type="match status" value="1"/>
</dbReference>
<organism evidence="3 4">
    <name type="scientific">Erpetoichthys calabaricus</name>
    <name type="common">Rope fish</name>
    <name type="synonym">Calamoichthys calabaricus</name>
    <dbReference type="NCBI Taxonomy" id="27687"/>
    <lineage>
        <taxon>Eukaryota</taxon>
        <taxon>Metazoa</taxon>
        <taxon>Chordata</taxon>
        <taxon>Craniata</taxon>
        <taxon>Vertebrata</taxon>
        <taxon>Euteleostomi</taxon>
        <taxon>Actinopterygii</taxon>
        <taxon>Polypteriformes</taxon>
        <taxon>Polypteridae</taxon>
        <taxon>Erpetoichthys</taxon>
    </lineage>
</organism>
<dbReference type="InterPro" id="IPR027417">
    <property type="entry name" value="P-loop_NTPase"/>
</dbReference>
<comment type="similarity">
    <text evidence="1">Belongs to the IFI44 family.</text>
</comment>
<feature type="domain" description="TLDc" evidence="2">
    <location>
        <begin position="1"/>
        <end position="149"/>
    </location>
</feature>
<evidence type="ECO:0000256" key="1">
    <source>
        <dbReference type="ARBA" id="ARBA00009243"/>
    </source>
</evidence>
<dbReference type="SUPFAM" id="SSF52540">
    <property type="entry name" value="P-loop containing nucleoside triphosphate hydrolases"/>
    <property type="match status" value="1"/>
</dbReference>
<reference evidence="3" key="1">
    <citation type="submission" date="2021-06" db="EMBL/GenBank/DDBJ databases">
        <authorList>
            <consortium name="Wellcome Sanger Institute Data Sharing"/>
        </authorList>
    </citation>
    <scope>NUCLEOTIDE SEQUENCE [LARGE SCALE GENOMIC DNA]</scope>
</reference>
<gene>
    <name evidence="3" type="primary">LOC114658705</name>
</gene>